<sequence length="172" mass="19111">MAKRTRSDGFRRTDIDKFDEDKYHDEVEASQVDSALASQMQKEAIGLLNGGKKAEALKAALKSPPLSYRTAQPDPVKVEYLKVVLDILGAFKSTEVAAAVKELSQDECDLLMKFVYRGMEYLARPNTAAAKAMEEDEARRAYSNILLTWHKQATEHGGLGCVVRAMADRKTV</sequence>
<evidence type="ECO:0000256" key="5">
    <source>
        <dbReference type="ARBA" id="ARBA00060329"/>
    </source>
</evidence>
<dbReference type="eggNOG" id="KOG3380">
    <property type="taxonomic scope" value="Eukaryota"/>
</dbReference>
<dbReference type="FunCoup" id="F2UC72">
    <property type="interactions" value="1264"/>
</dbReference>
<comment type="subcellular location">
    <subcellularLocation>
        <location evidence="1">Cytoplasm</location>
        <location evidence="1">Cytoskeleton</location>
    </subcellularLocation>
</comment>
<dbReference type="SUPFAM" id="SSF69103">
    <property type="entry name" value="Arp2/3 complex 16 kDa subunit ARPC5"/>
    <property type="match status" value="1"/>
</dbReference>
<name>F2UC72_SALR5</name>
<dbReference type="KEGG" id="sre:PTSG_06187"/>
<evidence type="ECO:0000256" key="1">
    <source>
        <dbReference type="ARBA" id="ARBA00004245"/>
    </source>
</evidence>
<comment type="similarity">
    <text evidence="2 6">Belongs to the ARPC5 family.</text>
</comment>
<dbReference type="GO" id="GO:0005885">
    <property type="term" value="C:Arp2/3 protein complex"/>
    <property type="evidence" value="ECO:0007669"/>
    <property type="project" value="InterPro"/>
</dbReference>
<proteinExistence type="inferred from homology"/>
<dbReference type="Proteomes" id="UP000007799">
    <property type="component" value="Unassembled WGS sequence"/>
</dbReference>
<comment type="function">
    <text evidence="6">Functions as component of the Arp2/3 complex which is involved in regulation of actin polymerization and together with an activating nucleation-promoting factor (NPF) mediates the formation of branched actin networks. Arp2/3 complex plays a critical role in the control of cell morphogenesis via the modulation of cell polarity development.</text>
</comment>
<keyword evidence="4 6" id="KW-0206">Cytoskeleton</keyword>
<evidence type="ECO:0000256" key="2">
    <source>
        <dbReference type="ARBA" id="ARBA00006084"/>
    </source>
</evidence>
<dbReference type="STRING" id="946362.F2UC72"/>
<dbReference type="AlphaFoldDB" id="F2UC72"/>
<comment type="function">
    <text evidence="5">Functions as a component of the Arp2/3 complex which is involved in regulation of actin polymerization and together with an activating nucleation-promoting factor (NPF) mediates the formation of branched actin networks.</text>
</comment>
<dbReference type="OrthoDB" id="429520at2759"/>
<accession>F2UC72</accession>
<dbReference type="Gene3D" id="1.25.40.190">
    <property type="entry name" value="Actin-related protein 2/3 complex subunit 5"/>
    <property type="match status" value="1"/>
</dbReference>
<dbReference type="Pfam" id="PF04699">
    <property type="entry name" value="P16-Arc"/>
    <property type="match status" value="1"/>
</dbReference>
<gene>
    <name evidence="7" type="ORF">PTSG_06187</name>
</gene>
<dbReference type="OMA" id="LWHEKAF"/>
<evidence type="ECO:0000313" key="7">
    <source>
        <dbReference type="EMBL" id="EGD74179.1"/>
    </source>
</evidence>
<evidence type="ECO:0000256" key="4">
    <source>
        <dbReference type="ARBA" id="ARBA00023212"/>
    </source>
</evidence>
<dbReference type="EMBL" id="GL832968">
    <property type="protein sequence ID" value="EGD74179.1"/>
    <property type="molecule type" value="Genomic_DNA"/>
</dbReference>
<dbReference type="FunFam" id="1.25.40.190:FF:000003">
    <property type="entry name" value="Actin-related protein 2/3 complex subunit 5"/>
    <property type="match status" value="1"/>
</dbReference>
<keyword evidence="3" id="KW-0963">Cytoplasm</keyword>
<keyword evidence="8" id="KW-1185">Reference proteome</keyword>
<evidence type="ECO:0000256" key="3">
    <source>
        <dbReference type="ARBA" id="ARBA00022490"/>
    </source>
</evidence>
<dbReference type="InterPro" id="IPR036743">
    <property type="entry name" value="ARPC5_sf"/>
</dbReference>
<evidence type="ECO:0000313" key="8">
    <source>
        <dbReference type="Proteomes" id="UP000007799"/>
    </source>
</evidence>
<dbReference type="RefSeq" id="XP_004993079.1">
    <property type="nucleotide sequence ID" value="XM_004993022.1"/>
</dbReference>
<dbReference type="GeneID" id="16073652"/>
<dbReference type="GO" id="GO:0034314">
    <property type="term" value="P:Arp2/3 complex-mediated actin nucleation"/>
    <property type="evidence" value="ECO:0007669"/>
    <property type="project" value="InterPro"/>
</dbReference>
<organism evidence="8">
    <name type="scientific">Salpingoeca rosetta (strain ATCC 50818 / BSB-021)</name>
    <dbReference type="NCBI Taxonomy" id="946362"/>
    <lineage>
        <taxon>Eukaryota</taxon>
        <taxon>Choanoflagellata</taxon>
        <taxon>Craspedida</taxon>
        <taxon>Salpingoecidae</taxon>
        <taxon>Salpingoeca</taxon>
    </lineage>
</organism>
<reference evidence="7" key="1">
    <citation type="submission" date="2009-08" db="EMBL/GenBank/DDBJ databases">
        <title>Annotation of Salpingoeca rosetta.</title>
        <authorList>
            <consortium name="The Broad Institute Genome Sequencing Platform"/>
            <person name="Russ C."/>
            <person name="Cuomo C."/>
            <person name="Burger G."/>
            <person name="Gray M.W."/>
            <person name="Holland P.W.H."/>
            <person name="King N."/>
            <person name="Lang F.B.F."/>
            <person name="Roger A.J."/>
            <person name="Ruiz-Trillo I."/>
            <person name="Young S.K."/>
            <person name="Zeng Q."/>
            <person name="Gargeya S."/>
            <person name="Alvarado L."/>
            <person name="Berlin A."/>
            <person name="Chapman S.B."/>
            <person name="Chen Z."/>
            <person name="Freedman E."/>
            <person name="Gellesch M."/>
            <person name="Goldberg J."/>
            <person name="Griggs A."/>
            <person name="Gujja S."/>
            <person name="Heilman E."/>
            <person name="Heiman D."/>
            <person name="Howarth C."/>
            <person name="Mehta T."/>
            <person name="Neiman D."/>
            <person name="Pearson M."/>
            <person name="Roberts A."/>
            <person name="Saif S."/>
            <person name="Shea T."/>
            <person name="Shenoy N."/>
            <person name="Sisk P."/>
            <person name="Stolte C."/>
            <person name="Sykes S."/>
            <person name="White J."/>
            <person name="Yandava C."/>
            <person name="Haas B."/>
            <person name="Nusbaum C."/>
            <person name="Birren B."/>
        </authorList>
    </citation>
    <scope>NUCLEOTIDE SEQUENCE [LARGE SCALE GENOMIC DNA]</scope>
    <source>
        <strain evidence="7">ATCC 50818</strain>
    </source>
</reference>
<dbReference type="InParanoid" id="F2UC72"/>
<protein>
    <recommendedName>
        <fullName evidence="6">Actin-related protein 2/3 complex subunit 5</fullName>
    </recommendedName>
</protein>
<dbReference type="InterPro" id="IPR006789">
    <property type="entry name" value="ARPC5"/>
</dbReference>
<dbReference type="PANTHER" id="PTHR12644">
    <property type="entry name" value="ARP2/3 COMPLEX 16 KD SUBUNIT P16-ARC"/>
    <property type="match status" value="1"/>
</dbReference>
<dbReference type="GO" id="GO:0030833">
    <property type="term" value="P:regulation of actin filament polymerization"/>
    <property type="evidence" value="ECO:0007669"/>
    <property type="project" value="InterPro"/>
</dbReference>
<evidence type="ECO:0000256" key="6">
    <source>
        <dbReference type="RuleBase" id="RU004301"/>
    </source>
</evidence>